<comment type="caution">
    <text evidence="1">The sequence shown here is derived from an EMBL/GenBank/DDBJ whole genome shotgun (WGS) entry which is preliminary data.</text>
</comment>
<dbReference type="Proteomes" id="UP000187455">
    <property type="component" value="Unassembled WGS sequence"/>
</dbReference>
<evidence type="ECO:0000313" key="2">
    <source>
        <dbReference type="Proteomes" id="UP000187455"/>
    </source>
</evidence>
<proteinExistence type="predicted"/>
<reference evidence="1 2" key="1">
    <citation type="journal article" date="2016" name="Mol. Biol. Evol.">
        <title>Genome-Wide Survey of Gut Fungi (Harpellales) Reveals the First Horizontally Transferred Ubiquitin Gene from a Mosquito Host.</title>
        <authorList>
            <person name="Wang Y."/>
            <person name="White M.M."/>
            <person name="Kvist S."/>
            <person name="Moncalvo J.M."/>
        </authorList>
    </citation>
    <scope>NUCLEOTIDE SEQUENCE [LARGE SCALE GENOMIC DNA]</scope>
    <source>
        <strain evidence="1 2">ALG-7-W6</strain>
    </source>
</reference>
<dbReference type="EMBL" id="LSSL01003402">
    <property type="protein sequence ID" value="OLY80524.1"/>
    <property type="molecule type" value="Genomic_DNA"/>
</dbReference>
<gene>
    <name evidence="1" type="ORF">AYI68_g5379</name>
</gene>
<sequence length="30" mass="3321">MREAVCSIPTFSKARLAQSVERETLNLKAA</sequence>
<name>A0A1R0GUE7_9FUNG</name>
<feature type="non-terminal residue" evidence="1">
    <location>
        <position position="30"/>
    </location>
</feature>
<accession>A0A1R0GUE7</accession>
<dbReference type="AlphaFoldDB" id="A0A1R0GUE7"/>
<evidence type="ECO:0000313" key="1">
    <source>
        <dbReference type="EMBL" id="OLY80524.1"/>
    </source>
</evidence>
<dbReference type="OrthoDB" id="4763679at2759"/>
<organism evidence="1 2">
    <name type="scientific">Smittium mucronatum</name>
    <dbReference type="NCBI Taxonomy" id="133383"/>
    <lineage>
        <taxon>Eukaryota</taxon>
        <taxon>Fungi</taxon>
        <taxon>Fungi incertae sedis</taxon>
        <taxon>Zoopagomycota</taxon>
        <taxon>Kickxellomycotina</taxon>
        <taxon>Harpellomycetes</taxon>
        <taxon>Harpellales</taxon>
        <taxon>Legeriomycetaceae</taxon>
        <taxon>Smittium</taxon>
    </lineage>
</organism>
<protein>
    <submittedName>
        <fullName evidence="1">Uncharacterized protein</fullName>
    </submittedName>
</protein>
<keyword evidence="2" id="KW-1185">Reference proteome</keyword>